<accession>A0ACA9LU78</accession>
<protein>
    <submittedName>
        <fullName evidence="1">16826_t:CDS:1</fullName>
    </submittedName>
</protein>
<evidence type="ECO:0000313" key="2">
    <source>
        <dbReference type="Proteomes" id="UP000789702"/>
    </source>
</evidence>
<reference evidence="1" key="1">
    <citation type="submission" date="2021-06" db="EMBL/GenBank/DDBJ databases">
        <authorList>
            <person name="Kallberg Y."/>
            <person name="Tangrot J."/>
            <person name="Rosling A."/>
        </authorList>
    </citation>
    <scope>NUCLEOTIDE SEQUENCE</scope>
    <source>
        <strain evidence="1">IL203A</strain>
    </source>
</reference>
<name>A0ACA9LU78_9GLOM</name>
<evidence type="ECO:0000313" key="1">
    <source>
        <dbReference type="EMBL" id="CAG8550964.1"/>
    </source>
</evidence>
<sequence length="99" mass="11206">MNSVRDILKESDYWINLDPNSHEAQSQRNRIPKFPELEKALSLWAQEFANLLGISKFKASDGWLSNFKKRIGLHEFNHHGEASSAPLESLESGNGSKIP</sequence>
<dbReference type="EMBL" id="CAJVPU010005673">
    <property type="protein sequence ID" value="CAG8550964.1"/>
    <property type="molecule type" value="Genomic_DNA"/>
</dbReference>
<organism evidence="1 2">
    <name type="scientific">Dentiscutata heterogama</name>
    <dbReference type="NCBI Taxonomy" id="1316150"/>
    <lineage>
        <taxon>Eukaryota</taxon>
        <taxon>Fungi</taxon>
        <taxon>Fungi incertae sedis</taxon>
        <taxon>Mucoromycota</taxon>
        <taxon>Glomeromycotina</taxon>
        <taxon>Glomeromycetes</taxon>
        <taxon>Diversisporales</taxon>
        <taxon>Gigasporaceae</taxon>
        <taxon>Dentiscutata</taxon>
    </lineage>
</organism>
<dbReference type="Proteomes" id="UP000789702">
    <property type="component" value="Unassembled WGS sequence"/>
</dbReference>
<gene>
    <name evidence="1" type="ORF">DHETER_LOCUS5223</name>
</gene>
<proteinExistence type="predicted"/>
<keyword evidence="2" id="KW-1185">Reference proteome</keyword>
<comment type="caution">
    <text evidence="1">The sequence shown here is derived from an EMBL/GenBank/DDBJ whole genome shotgun (WGS) entry which is preliminary data.</text>
</comment>